<dbReference type="Pfam" id="PF00098">
    <property type="entry name" value="zf-CCHC"/>
    <property type="match status" value="1"/>
</dbReference>
<dbReference type="PROSITE" id="PS50158">
    <property type="entry name" value="ZF_CCHC"/>
    <property type="match status" value="1"/>
</dbReference>
<keyword evidence="1" id="KW-0863">Zinc-finger</keyword>
<evidence type="ECO:0000256" key="1">
    <source>
        <dbReference type="PROSITE-ProRule" id="PRU00047"/>
    </source>
</evidence>
<gene>
    <name evidence="3" type="ORF">CFOL_v3_12471</name>
</gene>
<organism evidence="3 4">
    <name type="scientific">Cephalotus follicularis</name>
    <name type="common">Albany pitcher plant</name>
    <dbReference type="NCBI Taxonomy" id="3775"/>
    <lineage>
        <taxon>Eukaryota</taxon>
        <taxon>Viridiplantae</taxon>
        <taxon>Streptophyta</taxon>
        <taxon>Embryophyta</taxon>
        <taxon>Tracheophyta</taxon>
        <taxon>Spermatophyta</taxon>
        <taxon>Magnoliopsida</taxon>
        <taxon>eudicotyledons</taxon>
        <taxon>Gunneridae</taxon>
        <taxon>Pentapetalae</taxon>
        <taxon>rosids</taxon>
        <taxon>fabids</taxon>
        <taxon>Oxalidales</taxon>
        <taxon>Cephalotaceae</taxon>
        <taxon>Cephalotus</taxon>
    </lineage>
</organism>
<reference evidence="4" key="1">
    <citation type="submission" date="2016-04" db="EMBL/GenBank/DDBJ databases">
        <title>Cephalotus genome sequencing.</title>
        <authorList>
            <person name="Fukushima K."/>
            <person name="Hasebe M."/>
            <person name="Fang X."/>
        </authorList>
    </citation>
    <scope>NUCLEOTIDE SEQUENCE [LARGE SCALE GENOMIC DNA]</scope>
    <source>
        <strain evidence="4">cv. St1</strain>
    </source>
</reference>
<dbReference type="InterPro" id="IPR036875">
    <property type="entry name" value="Znf_CCHC_sf"/>
</dbReference>
<evidence type="ECO:0000313" key="3">
    <source>
        <dbReference type="EMBL" id="GAV68968.1"/>
    </source>
</evidence>
<accession>A0A1Q3BM19</accession>
<dbReference type="GO" id="GO:0008270">
    <property type="term" value="F:zinc ion binding"/>
    <property type="evidence" value="ECO:0007669"/>
    <property type="project" value="UniProtKB-KW"/>
</dbReference>
<dbReference type="GO" id="GO:0003676">
    <property type="term" value="F:nucleic acid binding"/>
    <property type="evidence" value="ECO:0007669"/>
    <property type="project" value="InterPro"/>
</dbReference>
<keyword evidence="1" id="KW-0479">Metal-binding</keyword>
<dbReference type="InterPro" id="IPR001878">
    <property type="entry name" value="Znf_CCHC"/>
</dbReference>
<dbReference type="OrthoDB" id="444325at2759"/>
<dbReference type="Proteomes" id="UP000187406">
    <property type="component" value="Unassembled WGS sequence"/>
</dbReference>
<name>A0A1Q3BM19_CEPFO</name>
<keyword evidence="1" id="KW-0862">Zinc</keyword>
<proteinExistence type="predicted"/>
<evidence type="ECO:0000259" key="2">
    <source>
        <dbReference type="PROSITE" id="PS50158"/>
    </source>
</evidence>
<evidence type="ECO:0000313" key="4">
    <source>
        <dbReference type="Proteomes" id="UP000187406"/>
    </source>
</evidence>
<protein>
    <submittedName>
        <fullName evidence="3">Zf-CCHC domain-containing protein/Defensin_3 domain-containing protein</fullName>
    </submittedName>
</protein>
<dbReference type="EMBL" id="BDDD01000675">
    <property type="protein sequence ID" value="GAV68968.1"/>
    <property type="molecule type" value="Genomic_DNA"/>
</dbReference>
<keyword evidence="4" id="KW-1185">Reference proteome</keyword>
<comment type="caution">
    <text evidence="3">The sequence shown here is derived from an EMBL/GenBank/DDBJ whole genome shotgun (WGS) entry which is preliminary data.</text>
</comment>
<dbReference type="InParanoid" id="A0A1Q3BM19"/>
<feature type="domain" description="CCHC-type" evidence="2">
    <location>
        <begin position="15"/>
        <end position="28"/>
    </location>
</feature>
<dbReference type="AlphaFoldDB" id="A0A1Q3BM19"/>
<dbReference type="Gene3D" id="4.10.60.10">
    <property type="entry name" value="Zinc finger, CCHC-type"/>
    <property type="match status" value="1"/>
</dbReference>
<sequence length="107" mass="11985">MDCQRGQETLSREPCYHCGRKNHRVRDCWSKNGLCIKCRASDHFLMDCPNRQKTITTGPTGNNSVAAGPSRRADTGKGIMRGKAFTLAHIHCIVSDWDSSDSLNYLK</sequence>
<dbReference type="SMART" id="SM00343">
    <property type="entry name" value="ZnF_C2HC"/>
    <property type="match status" value="2"/>
</dbReference>
<dbReference type="SUPFAM" id="SSF57756">
    <property type="entry name" value="Retrovirus zinc finger-like domains"/>
    <property type="match status" value="1"/>
</dbReference>